<comment type="similarity">
    <text evidence="2">Belongs to the V-ATPase C subunit family.</text>
</comment>
<feature type="transmembrane region" description="Helical" evidence="12">
    <location>
        <begin position="164"/>
        <end position="186"/>
    </location>
</feature>
<keyword evidence="5" id="KW-0547">Nucleotide-binding</keyword>
<dbReference type="SUPFAM" id="SSF52540">
    <property type="entry name" value="P-loop containing nucleoside triphosphate hydrolases"/>
    <property type="match status" value="1"/>
</dbReference>
<feature type="transmembrane region" description="Helical" evidence="12">
    <location>
        <begin position="249"/>
        <end position="273"/>
    </location>
</feature>
<dbReference type="InterPro" id="IPR004907">
    <property type="entry name" value="ATPase_V1-cplx_csu"/>
</dbReference>
<dbReference type="SUPFAM" id="SSF90123">
    <property type="entry name" value="ABC transporter transmembrane region"/>
    <property type="match status" value="1"/>
</dbReference>
<evidence type="ECO:0000256" key="7">
    <source>
        <dbReference type="ARBA" id="ARBA00022840"/>
    </source>
</evidence>
<proteinExistence type="inferred from homology"/>
<sequence length="951" mass="109124">MKKDEVTLSFVYKDIWKRYVLGISSLKLSLVPILFLIVVSAFTETRASSYSGQLTSSIKDRTGITKSLLRFLATSFVCAVSSELYGIILSRSLQKVYVYSLRDSLAKYILLDFLSFREMGVGKILGIMERRSQSLGEFVSVVINHLTPMPFFFVFLSYRIQQDLGWSIVLAVYVFIAIYLASTVAITNYRSRLRREVNEKSNFLNNMANEILSNYEVIKAFNNEEYEIRRYDRKSRELIRPTVKLWRGLYILNMVQKVILFFMDATILLLLVYRNDAKIEPITQYISHSNSIKKKLYNLGSLYGTFKLSMTNIKSTYVVPAEVDRAQPLNTPPLDAFRDKIVFRDVSLWQRGLPIVSSLNFEFHKNEKIAIVGTNGSGKTTFVRMLLGFYDYKGSIKIDSVELRDIPKRDLRNLISFVPQDSALMNETIRENIVYGSQKDDKDVIRVSSRYGVHDSFLRLKDAYMTVAGDRGKNLSGGERQKVALARAALRDRDIYILDEPTASIDSVSEIKIFKRLLSPANKRTVFVIVHNLDLIVYSDKVLYFNNGTATLYGSCNEFWKHHRNQIDFYNQNVLSTESLPHTTQNWKRIMKTNHYPIMLVYLGLPSREQALPRSTRVCTQVIGARDLRCKSLDSIVLCTDKLSDLEKRCLVLMSSMYQSFKSYCYEAYSCSTVPRSHKSFEKSVMEAGRHMELCNNAETVEALISLLAGELSRTEELCLDRVQYYSGIIKRYERLRDKASGSLAEISLNVVAKREEEHEFLMPFFVVIPKNTHDALAKIVMENERIASSTVEHVCSDENYELFKFYGMKSAEASIRKLMQQSGFVLKTFDDDDEFSKNMEEVGTNKETERCFSAFMEEQISHIFRLYSSLKVARVYLDCFLMYGLPAKYTILCVQGKREKDVVKYARELAACYGLYHSDADALPPAASGSVFSSLDLAVREAVFHLMEDQ</sequence>
<feature type="domain" description="ABC transporter" evidence="13">
    <location>
        <begin position="341"/>
        <end position="572"/>
    </location>
</feature>
<accession>A0AAW2H8G9</accession>
<evidence type="ECO:0000313" key="15">
    <source>
        <dbReference type="EMBL" id="KAL0266010.1"/>
    </source>
</evidence>
<evidence type="ECO:0000256" key="4">
    <source>
        <dbReference type="ARBA" id="ARBA00022692"/>
    </source>
</evidence>
<dbReference type="EMBL" id="JARGDH010000006">
    <property type="protein sequence ID" value="KAL0266010.1"/>
    <property type="molecule type" value="Genomic_DNA"/>
</dbReference>
<dbReference type="Gene3D" id="3.40.50.300">
    <property type="entry name" value="P-loop containing nucleotide triphosphate hydrolases"/>
    <property type="match status" value="1"/>
</dbReference>
<dbReference type="SMART" id="SM00382">
    <property type="entry name" value="AAA"/>
    <property type="match status" value="1"/>
</dbReference>
<dbReference type="InterPro" id="IPR011527">
    <property type="entry name" value="ABC1_TM_dom"/>
</dbReference>
<dbReference type="Pfam" id="PF00664">
    <property type="entry name" value="ABC_membrane"/>
    <property type="match status" value="1"/>
</dbReference>
<feature type="domain" description="ABC transmembrane type-1" evidence="14">
    <location>
        <begin position="33"/>
        <end position="308"/>
    </location>
</feature>
<keyword evidence="9" id="KW-0406">Ion transport</keyword>
<keyword evidence="4 12" id="KW-0812">Transmembrane</keyword>
<protein>
    <submittedName>
        <fullName evidence="15">Uncharacterized protein</fullName>
    </submittedName>
</protein>
<dbReference type="InterPro" id="IPR017871">
    <property type="entry name" value="ABC_transporter-like_CS"/>
</dbReference>
<dbReference type="InterPro" id="IPR036640">
    <property type="entry name" value="ABC1_TM_sf"/>
</dbReference>
<dbReference type="Gene3D" id="3.30.70.100">
    <property type="match status" value="1"/>
</dbReference>
<keyword evidence="8 12" id="KW-1133">Transmembrane helix</keyword>
<dbReference type="AlphaFoldDB" id="A0AAW2H8G9"/>
<evidence type="ECO:0000256" key="10">
    <source>
        <dbReference type="ARBA" id="ARBA00023136"/>
    </source>
</evidence>
<dbReference type="InterPro" id="IPR003593">
    <property type="entry name" value="AAA+_ATPase"/>
</dbReference>
<gene>
    <name evidence="15" type="ORF">PYX00_011727</name>
</gene>
<dbReference type="PROSITE" id="PS50893">
    <property type="entry name" value="ABC_TRANSPORTER_2"/>
    <property type="match status" value="1"/>
</dbReference>
<evidence type="ECO:0000256" key="11">
    <source>
        <dbReference type="ARBA" id="ARBA00024363"/>
    </source>
</evidence>
<dbReference type="PANTHER" id="PTHR24221:SF654">
    <property type="entry name" value="ATP-BINDING CASSETTE SUB-FAMILY B MEMBER 6"/>
    <property type="match status" value="1"/>
</dbReference>
<dbReference type="InterPro" id="IPR027417">
    <property type="entry name" value="P-loop_NTPase"/>
</dbReference>
<keyword evidence="3" id="KW-0813">Transport</keyword>
<dbReference type="GO" id="GO:0033180">
    <property type="term" value="C:proton-transporting V-type ATPase, V1 domain"/>
    <property type="evidence" value="ECO:0007669"/>
    <property type="project" value="InterPro"/>
</dbReference>
<evidence type="ECO:0000256" key="6">
    <source>
        <dbReference type="ARBA" id="ARBA00022781"/>
    </source>
</evidence>
<dbReference type="SUPFAM" id="SSF118203">
    <property type="entry name" value="Vacuolar ATP synthase subunit C"/>
    <property type="match status" value="1"/>
</dbReference>
<organism evidence="15">
    <name type="scientific">Menopon gallinae</name>
    <name type="common">poultry shaft louse</name>
    <dbReference type="NCBI Taxonomy" id="328185"/>
    <lineage>
        <taxon>Eukaryota</taxon>
        <taxon>Metazoa</taxon>
        <taxon>Ecdysozoa</taxon>
        <taxon>Arthropoda</taxon>
        <taxon>Hexapoda</taxon>
        <taxon>Insecta</taxon>
        <taxon>Pterygota</taxon>
        <taxon>Neoptera</taxon>
        <taxon>Paraneoptera</taxon>
        <taxon>Psocodea</taxon>
        <taxon>Troctomorpha</taxon>
        <taxon>Phthiraptera</taxon>
        <taxon>Amblycera</taxon>
        <taxon>Menoponidae</taxon>
        <taxon>Menopon</taxon>
    </lineage>
</organism>
<evidence type="ECO:0000256" key="12">
    <source>
        <dbReference type="SAM" id="Phobius"/>
    </source>
</evidence>
<evidence type="ECO:0000256" key="9">
    <source>
        <dbReference type="ARBA" id="ARBA00023065"/>
    </source>
</evidence>
<comment type="subcellular location">
    <subcellularLocation>
        <location evidence="1">Membrane</location>
        <topology evidence="1">Multi-pass membrane protein</topology>
    </subcellularLocation>
</comment>
<evidence type="ECO:0000256" key="8">
    <source>
        <dbReference type="ARBA" id="ARBA00022989"/>
    </source>
</evidence>
<name>A0AAW2H8G9_9NEOP</name>
<dbReference type="InterPro" id="IPR039421">
    <property type="entry name" value="Type_1_exporter"/>
</dbReference>
<dbReference type="Gene3D" id="3.30.70.1180">
    <property type="entry name" value="Vacuolar atp synthase subunit c, domain 1"/>
    <property type="match status" value="1"/>
</dbReference>
<dbReference type="Pfam" id="PF00005">
    <property type="entry name" value="ABC_tran"/>
    <property type="match status" value="1"/>
</dbReference>
<dbReference type="GO" id="GO:0046961">
    <property type="term" value="F:proton-transporting ATPase activity, rotational mechanism"/>
    <property type="evidence" value="ECO:0007669"/>
    <property type="project" value="InterPro"/>
</dbReference>
<evidence type="ECO:0000256" key="1">
    <source>
        <dbReference type="ARBA" id="ARBA00004141"/>
    </source>
</evidence>
<dbReference type="GO" id="GO:0016887">
    <property type="term" value="F:ATP hydrolysis activity"/>
    <property type="evidence" value="ECO:0007669"/>
    <property type="project" value="InterPro"/>
</dbReference>
<dbReference type="GO" id="GO:0140359">
    <property type="term" value="F:ABC-type transporter activity"/>
    <property type="evidence" value="ECO:0007669"/>
    <property type="project" value="InterPro"/>
</dbReference>
<evidence type="ECO:0000256" key="3">
    <source>
        <dbReference type="ARBA" id="ARBA00022448"/>
    </source>
</evidence>
<dbReference type="GO" id="GO:0005524">
    <property type="term" value="F:ATP binding"/>
    <property type="evidence" value="ECO:0007669"/>
    <property type="project" value="UniProtKB-KW"/>
</dbReference>
<feature type="transmembrane region" description="Helical" evidence="12">
    <location>
        <begin position="20"/>
        <end position="42"/>
    </location>
</feature>
<keyword evidence="6" id="KW-0375">Hydrogen ion transport</keyword>
<feature type="transmembrane region" description="Helical" evidence="12">
    <location>
        <begin position="138"/>
        <end position="158"/>
    </location>
</feature>
<dbReference type="Pfam" id="PF03223">
    <property type="entry name" value="V-ATPase_C"/>
    <property type="match status" value="1"/>
</dbReference>
<dbReference type="InterPro" id="IPR003439">
    <property type="entry name" value="ABC_transporter-like_ATP-bd"/>
</dbReference>
<feature type="transmembrane region" description="Helical" evidence="12">
    <location>
        <begin position="68"/>
        <end position="88"/>
    </location>
</feature>
<dbReference type="InterPro" id="IPR036132">
    <property type="entry name" value="Vac_ATP_synth_c_sf"/>
</dbReference>
<keyword evidence="10 12" id="KW-0472">Membrane</keyword>
<reference evidence="15" key="1">
    <citation type="journal article" date="2024" name="Gigascience">
        <title>Chromosome-level genome of the poultry shaft louse Menopon gallinae provides insight into the host-switching and adaptive evolution of parasitic lice.</title>
        <authorList>
            <person name="Xu Y."/>
            <person name="Ma L."/>
            <person name="Liu S."/>
            <person name="Liang Y."/>
            <person name="Liu Q."/>
            <person name="He Z."/>
            <person name="Tian L."/>
            <person name="Duan Y."/>
            <person name="Cai W."/>
            <person name="Li H."/>
            <person name="Song F."/>
        </authorList>
    </citation>
    <scope>NUCLEOTIDE SEQUENCE</scope>
    <source>
        <strain evidence="15">Cailab_2023a</strain>
    </source>
</reference>
<dbReference type="Gene3D" id="1.20.1460.10">
    <property type="entry name" value="subunit c (vma5p) of the yeast v-atpase, domain 2"/>
    <property type="match status" value="1"/>
</dbReference>
<evidence type="ECO:0000259" key="14">
    <source>
        <dbReference type="PROSITE" id="PS50929"/>
    </source>
</evidence>
<dbReference type="PROSITE" id="PS00211">
    <property type="entry name" value="ABC_TRANSPORTER_1"/>
    <property type="match status" value="1"/>
</dbReference>
<comment type="caution">
    <text evidence="15">The sequence shown here is derived from an EMBL/GenBank/DDBJ whole genome shotgun (WGS) entry which is preliminary data.</text>
</comment>
<evidence type="ECO:0000256" key="2">
    <source>
        <dbReference type="ARBA" id="ARBA00006138"/>
    </source>
</evidence>
<comment type="similarity">
    <text evidence="11">Belongs to the ABC transporter superfamily. ABCB family. Heavy Metal importer (TC 3.A.1.210) subfamily.</text>
</comment>
<evidence type="ECO:0000256" key="5">
    <source>
        <dbReference type="ARBA" id="ARBA00022741"/>
    </source>
</evidence>
<dbReference type="PANTHER" id="PTHR24221">
    <property type="entry name" value="ATP-BINDING CASSETTE SUB-FAMILY B"/>
    <property type="match status" value="1"/>
</dbReference>
<evidence type="ECO:0000259" key="13">
    <source>
        <dbReference type="PROSITE" id="PS50893"/>
    </source>
</evidence>
<dbReference type="PROSITE" id="PS50929">
    <property type="entry name" value="ABC_TM1F"/>
    <property type="match status" value="1"/>
</dbReference>
<keyword evidence="7" id="KW-0067">ATP-binding</keyword>
<dbReference type="Gene3D" id="1.20.1560.10">
    <property type="entry name" value="ABC transporter type 1, transmembrane domain"/>
    <property type="match status" value="1"/>
</dbReference>